<dbReference type="EMBL" id="JALJOQ010000058">
    <property type="protein sequence ID" value="KAK9803533.1"/>
    <property type="molecule type" value="Genomic_DNA"/>
</dbReference>
<dbReference type="PANTHER" id="PTHR12499:SF0">
    <property type="entry name" value="OPTIC ATROPHY 3 PROTEIN"/>
    <property type="match status" value="1"/>
</dbReference>
<dbReference type="PANTHER" id="PTHR12499">
    <property type="entry name" value="OPTIC ATROPHY 3 PROTEIN OPA3"/>
    <property type="match status" value="1"/>
</dbReference>
<accession>A0AAW1P3P7</accession>
<evidence type="ECO:0000313" key="5">
    <source>
        <dbReference type="Proteomes" id="UP001465755"/>
    </source>
</evidence>
<dbReference type="InterPro" id="IPR010754">
    <property type="entry name" value="OPA3-like"/>
</dbReference>
<comment type="similarity">
    <text evidence="1">Belongs to the OPA3 family.</text>
</comment>
<dbReference type="Proteomes" id="UP001465755">
    <property type="component" value="Unassembled WGS sequence"/>
</dbReference>
<name>A0AAW1P3P7_9CHLO</name>
<sequence>MAFLFKAFTLTIRTAAKPLANRFERYVVNHPTLRPRVIQLAQTLHAIEIAISRGAEGKTGRAFVGTMTEERALESAGKIASEGFILAVGITILGWEYRRQAGKDEDKKVREEESRRRLVLECKEHSQQQLMAHQVVLASMQARMEGLEEQVRAMQERKLQRSSSWSLGLMGR</sequence>
<evidence type="ECO:0008006" key="6">
    <source>
        <dbReference type="Google" id="ProtNLM"/>
    </source>
</evidence>
<evidence type="ECO:0000256" key="3">
    <source>
        <dbReference type="SAM" id="Coils"/>
    </source>
</evidence>
<dbReference type="GO" id="GO:0019216">
    <property type="term" value="P:regulation of lipid metabolic process"/>
    <property type="evidence" value="ECO:0007669"/>
    <property type="project" value="TreeGrafter"/>
</dbReference>
<keyword evidence="2 3" id="KW-0175">Coiled coil</keyword>
<evidence type="ECO:0000256" key="2">
    <source>
        <dbReference type="ARBA" id="ARBA00023054"/>
    </source>
</evidence>
<proteinExistence type="inferred from homology"/>
<comment type="caution">
    <text evidence="4">The sequence shown here is derived from an EMBL/GenBank/DDBJ whole genome shotgun (WGS) entry which is preliminary data.</text>
</comment>
<feature type="coiled-coil region" evidence="3">
    <location>
        <begin position="130"/>
        <end position="157"/>
    </location>
</feature>
<dbReference type="GO" id="GO:0005739">
    <property type="term" value="C:mitochondrion"/>
    <property type="evidence" value="ECO:0007669"/>
    <property type="project" value="TreeGrafter"/>
</dbReference>
<protein>
    <recommendedName>
        <fullName evidence="6">OPA3-like protein</fullName>
    </recommendedName>
</protein>
<dbReference type="Pfam" id="PF07047">
    <property type="entry name" value="OPA3"/>
    <property type="match status" value="1"/>
</dbReference>
<organism evidence="4 5">
    <name type="scientific">Symbiochloris irregularis</name>
    <dbReference type="NCBI Taxonomy" id="706552"/>
    <lineage>
        <taxon>Eukaryota</taxon>
        <taxon>Viridiplantae</taxon>
        <taxon>Chlorophyta</taxon>
        <taxon>core chlorophytes</taxon>
        <taxon>Trebouxiophyceae</taxon>
        <taxon>Trebouxiales</taxon>
        <taxon>Trebouxiaceae</taxon>
        <taxon>Symbiochloris</taxon>
    </lineage>
</organism>
<dbReference type="AlphaFoldDB" id="A0AAW1P3P7"/>
<gene>
    <name evidence="4" type="ORF">WJX73_005367</name>
</gene>
<evidence type="ECO:0000256" key="1">
    <source>
        <dbReference type="ARBA" id="ARBA00007584"/>
    </source>
</evidence>
<evidence type="ECO:0000313" key="4">
    <source>
        <dbReference type="EMBL" id="KAK9803533.1"/>
    </source>
</evidence>
<reference evidence="4 5" key="1">
    <citation type="journal article" date="2024" name="Nat. Commun.">
        <title>Phylogenomics reveals the evolutionary origins of lichenization in chlorophyte algae.</title>
        <authorList>
            <person name="Puginier C."/>
            <person name="Libourel C."/>
            <person name="Otte J."/>
            <person name="Skaloud P."/>
            <person name="Haon M."/>
            <person name="Grisel S."/>
            <person name="Petersen M."/>
            <person name="Berrin J.G."/>
            <person name="Delaux P.M."/>
            <person name="Dal Grande F."/>
            <person name="Keller J."/>
        </authorList>
    </citation>
    <scope>NUCLEOTIDE SEQUENCE [LARGE SCALE GENOMIC DNA]</scope>
    <source>
        <strain evidence="4 5">SAG 2036</strain>
    </source>
</reference>
<keyword evidence="5" id="KW-1185">Reference proteome</keyword>